<name>A0A934MWD7_9BACL</name>
<gene>
    <name evidence="2" type="ORF">JFN88_17715</name>
</gene>
<protein>
    <submittedName>
        <fullName evidence="2">Uncharacterized protein</fullName>
    </submittedName>
</protein>
<feature type="transmembrane region" description="Helical" evidence="1">
    <location>
        <begin position="6"/>
        <end position="24"/>
    </location>
</feature>
<accession>A0A934MWD7</accession>
<dbReference type="EMBL" id="JAELUP010000103">
    <property type="protein sequence ID" value="MBJ6363042.1"/>
    <property type="molecule type" value="Genomic_DNA"/>
</dbReference>
<dbReference type="RefSeq" id="WP_199020627.1">
    <property type="nucleotide sequence ID" value="NZ_JAELUP010000103.1"/>
</dbReference>
<dbReference type="AlphaFoldDB" id="A0A934MWD7"/>
<comment type="caution">
    <text evidence="2">The sequence shown here is derived from an EMBL/GenBank/DDBJ whole genome shotgun (WGS) entry which is preliminary data.</text>
</comment>
<proteinExistence type="predicted"/>
<keyword evidence="1" id="KW-1133">Transmembrane helix</keyword>
<keyword evidence="3" id="KW-1185">Reference proteome</keyword>
<dbReference type="Proteomes" id="UP000640274">
    <property type="component" value="Unassembled WGS sequence"/>
</dbReference>
<organism evidence="2 3">
    <name type="scientific">Paenibacillus roseus</name>
    <dbReference type="NCBI Taxonomy" id="2798579"/>
    <lineage>
        <taxon>Bacteria</taxon>
        <taxon>Bacillati</taxon>
        <taxon>Bacillota</taxon>
        <taxon>Bacilli</taxon>
        <taxon>Bacillales</taxon>
        <taxon>Paenibacillaceae</taxon>
        <taxon>Paenibacillus</taxon>
    </lineage>
</organism>
<evidence type="ECO:0000313" key="3">
    <source>
        <dbReference type="Proteomes" id="UP000640274"/>
    </source>
</evidence>
<sequence length="67" mass="7378">MISYVLVFIIIVVAVLSTILIGHSQENKKASPSYGQNMGKKWTRLTMFYVVAAAASIILLALYVAFL</sequence>
<reference evidence="2" key="1">
    <citation type="submission" date="2020-12" db="EMBL/GenBank/DDBJ databases">
        <authorList>
            <person name="Huq M.A."/>
        </authorList>
    </citation>
    <scope>NUCLEOTIDE SEQUENCE</scope>
    <source>
        <strain evidence="2">MAHUQ-46</strain>
    </source>
</reference>
<feature type="transmembrane region" description="Helical" evidence="1">
    <location>
        <begin position="45"/>
        <end position="66"/>
    </location>
</feature>
<evidence type="ECO:0000313" key="2">
    <source>
        <dbReference type="EMBL" id="MBJ6363042.1"/>
    </source>
</evidence>
<keyword evidence="1" id="KW-0812">Transmembrane</keyword>
<evidence type="ECO:0000256" key="1">
    <source>
        <dbReference type="SAM" id="Phobius"/>
    </source>
</evidence>
<keyword evidence="1" id="KW-0472">Membrane</keyword>